<name>A0ABS5FZ01_9BRAD</name>
<feature type="transmembrane region" description="Helical" evidence="8">
    <location>
        <begin position="46"/>
        <end position="64"/>
    </location>
</feature>
<evidence type="ECO:0000313" key="10">
    <source>
        <dbReference type="EMBL" id="MBR0801496.1"/>
    </source>
</evidence>
<dbReference type="Proteomes" id="UP001315278">
    <property type="component" value="Unassembled WGS sequence"/>
</dbReference>
<evidence type="ECO:0000256" key="8">
    <source>
        <dbReference type="SAM" id="Phobius"/>
    </source>
</evidence>
<keyword evidence="5" id="KW-0406">Ion transport</keyword>
<dbReference type="PANTHER" id="PTHR11003:SF330">
    <property type="entry name" value="POTASSIUM CHANNEL DOMAIN-CONTAINING PROTEIN"/>
    <property type="match status" value="1"/>
</dbReference>
<dbReference type="Gene3D" id="1.10.287.70">
    <property type="match status" value="1"/>
</dbReference>
<organism evidence="10 11">
    <name type="scientific">Bradyrhizobium jicamae</name>
    <dbReference type="NCBI Taxonomy" id="280332"/>
    <lineage>
        <taxon>Bacteria</taxon>
        <taxon>Pseudomonadati</taxon>
        <taxon>Pseudomonadota</taxon>
        <taxon>Alphaproteobacteria</taxon>
        <taxon>Hyphomicrobiales</taxon>
        <taxon>Nitrobacteraceae</taxon>
        <taxon>Bradyrhizobium</taxon>
    </lineage>
</organism>
<reference evidence="11" key="1">
    <citation type="journal article" date="2021" name="ISME J.">
        <title>Evolutionary origin and ecological implication of a unique nif island in free-living Bradyrhizobium lineages.</title>
        <authorList>
            <person name="Tao J."/>
        </authorList>
    </citation>
    <scope>NUCLEOTIDE SEQUENCE [LARGE SCALE GENOMIC DNA]</scope>
    <source>
        <strain evidence="11">SZCCT0434</strain>
    </source>
</reference>
<evidence type="ECO:0000256" key="7">
    <source>
        <dbReference type="ARBA" id="ARBA00023303"/>
    </source>
</evidence>
<accession>A0ABS5FZ01</accession>
<dbReference type="SUPFAM" id="SSF81324">
    <property type="entry name" value="Voltage-gated potassium channels"/>
    <property type="match status" value="1"/>
</dbReference>
<evidence type="ECO:0000259" key="9">
    <source>
        <dbReference type="Pfam" id="PF07885"/>
    </source>
</evidence>
<dbReference type="PANTHER" id="PTHR11003">
    <property type="entry name" value="POTASSIUM CHANNEL, SUBFAMILY K"/>
    <property type="match status" value="1"/>
</dbReference>
<dbReference type="InterPro" id="IPR003280">
    <property type="entry name" value="2pore_dom_K_chnl"/>
</dbReference>
<comment type="caution">
    <text evidence="10">The sequence shown here is derived from an EMBL/GenBank/DDBJ whole genome shotgun (WGS) entry which is preliminary data.</text>
</comment>
<feature type="transmembrane region" description="Helical" evidence="8">
    <location>
        <begin position="21"/>
        <end position="40"/>
    </location>
</feature>
<keyword evidence="11" id="KW-1185">Reference proteome</keyword>
<evidence type="ECO:0000256" key="4">
    <source>
        <dbReference type="ARBA" id="ARBA00022989"/>
    </source>
</evidence>
<dbReference type="RefSeq" id="WP_212495495.1">
    <property type="nucleotide sequence ID" value="NZ_JAFCJH010000084.1"/>
</dbReference>
<evidence type="ECO:0000313" key="11">
    <source>
        <dbReference type="Proteomes" id="UP001315278"/>
    </source>
</evidence>
<keyword evidence="4 8" id="KW-1133">Transmembrane helix</keyword>
<proteinExistence type="predicted"/>
<feature type="domain" description="Potassium channel" evidence="9">
    <location>
        <begin position="30"/>
        <end position="100"/>
    </location>
</feature>
<dbReference type="EMBL" id="JAFCJH010000084">
    <property type="protein sequence ID" value="MBR0801496.1"/>
    <property type="molecule type" value="Genomic_DNA"/>
</dbReference>
<keyword evidence="2" id="KW-0813">Transport</keyword>
<keyword evidence="3 8" id="KW-0812">Transmembrane</keyword>
<gene>
    <name evidence="10" type="ORF">JQ615_39755</name>
</gene>
<keyword evidence="7 10" id="KW-0407">Ion channel</keyword>
<evidence type="ECO:0000256" key="3">
    <source>
        <dbReference type="ARBA" id="ARBA00022692"/>
    </source>
</evidence>
<dbReference type="InterPro" id="IPR013099">
    <property type="entry name" value="K_chnl_dom"/>
</dbReference>
<evidence type="ECO:0000256" key="6">
    <source>
        <dbReference type="ARBA" id="ARBA00023136"/>
    </source>
</evidence>
<keyword evidence="6 8" id="KW-0472">Membrane</keyword>
<protein>
    <submittedName>
        <fullName evidence="10">Two pore domain potassium channel family protein</fullName>
    </submittedName>
</protein>
<sequence length="107" mass="11894">MATDAELRRRFFRHFWKNFGVVWPIMSGLVVFQLALGTVIGILERWSVSEMIYFTFVTALTIGYGDLAPKRISSRIIALAIGFSGILLTALVAALSVRSLQDAAKDE</sequence>
<dbReference type="Pfam" id="PF07885">
    <property type="entry name" value="Ion_trans_2"/>
    <property type="match status" value="1"/>
</dbReference>
<feature type="transmembrane region" description="Helical" evidence="8">
    <location>
        <begin position="76"/>
        <end position="97"/>
    </location>
</feature>
<evidence type="ECO:0000256" key="2">
    <source>
        <dbReference type="ARBA" id="ARBA00022448"/>
    </source>
</evidence>
<dbReference type="GO" id="GO:0034220">
    <property type="term" value="P:monoatomic ion transmembrane transport"/>
    <property type="evidence" value="ECO:0007669"/>
    <property type="project" value="UniProtKB-KW"/>
</dbReference>
<comment type="subcellular location">
    <subcellularLocation>
        <location evidence="1">Membrane</location>
        <topology evidence="1">Multi-pass membrane protein</topology>
    </subcellularLocation>
</comment>
<evidence type="ECO:0000256" key="1">
    <source>
        <dbReference type="ARBA" id="ARBA00004141"/>
    </source>
</evidence>
<evidence type="ECO:0000256" key="5">
    <source>
        <dbReference type="ARBA" id="ARBA00023065"/>
    </source>
</evidence>